<accession>A0A1H9PWY5</accession>
<dbReference type="GO" id="GO:0000287">
    <property type="term" value="F:magnesium ion binding"/>
    <property type="evidence" value="ECO:0007669"/>
    <property type="project" value="TreeGrafter"/>
</dbReference>
<evidence type="ECO:0000313" key="3">
    <source>
        <dbReference type="Proteomes" id="UP000199128"/>
    </source>
</evidence>
<reference evidence="3 4" key="1">
    <citation type="submission" date="2016-10" db="EMBL/GenBank/DDBJ databases">
        <authorList>
            <person name="Varghese N."/>
            <person name="Submissions S."/>
        </authorList>
    </citation>
    <scope>NUCLEOTIDE SEQUENCE [LARGE SCALE GENOMIC DNA]</scope>
    <source>
        <strain evidence="3">KHGC19</strain>
        <strain evidence="1 4">WCP15</strain>
    </source>
</reference>
<dbReference type="SFLD" id="SFLDS00003">
    <property type="entry name" value="Haloacid_Dehalogenase"/>
    <property type="match status" value="1"/>
</dbReference>
<dbReference type="InterPro" id="IPR006379">
    <property type="entry name" value="HAD-SF_hydro_IIB"/>
</dbReference>
<dbReference type="EMBL" id="FNWT01000003">
    <property type="protein sequence ID" value="SEH46982.1"/>
    <property type="molecule type" value="Genomic_DNA"/>
</dbReference>
<dbReference type="InterPro" id="IPR000150">
    <property type="entry name" value="Cof"/>
</dbReference>
<evidence type="ECO:0000313" key="4">
    <source>
        <dbReference type="Proteomes" id="UP000199135"/>
    </source>
</evidence>
<protein>
    <recommendedName>
        <fullName evidence="5">HAD family phosphatase</fullName>
    </recommendedName>
</protein>
<dbReference type="PROSITE" id="PS01229">
    <property type="entry name" value="COF_2"/>
    <property type="match status" value="1"/>
</dbReference>
<sequence length="275" mass="29782">MTDQPQVGIVFTDVDGTLVDNEHHPMAASAPTISVVAKLMPFCLVSARSPEGLYPIQEQLGFTGPLACFSGAYVLDHEGNELFSTVIPTEHALRIKRYLEEELPDVVAGTYGFHDWIVDDRSDPRVVKEEYFVQAESRESRDLAGTFGDRGVHKFLLMGEPESILAAQSRVAQEFPELTVVRSNATLCEIMSGGASKSHAIEVLCNHYGVSPAEAVAFGDGPNDIDMLAAVTQSYAMANAEEEVKRAAAHTISWSNVESGVARALAQLVLDTDSL</sequence>
<reference evidence="2" key="2">
    <citation type="submission" date="2016-10" db="EMBL/GenBank/DDBJ databases">
        <authorList>
            <person name="de Groot N.N."/>
        </authorList>
    </citation>
    <scope>NUCLEOTIDE SEQUENCE [LARGE SCALE GENOMIC DNA]</scope>
    <source>
        <strain evidence="2">KHGC19</strain>
    </source>
</reference>
<dbReference type="CDD" id="cd07516">
    <property type="entry name" value="HAD_Pase"/>
    <property type="match status" value="1"/>
</dbReference>
<dbReference type="InterPro" id="IPR036412">
    <property type="entry name" value="HAD-like_sf"/>
</dbReference>
<dbReference type="GO" id="GO:0016791">
    <property type="term" value="F:phosphatase activity"/>
    <property type="evidence" value="ECO:0007669"/>
    <property type="project" value="TreeGrafter"/>
</dbReference>
<evidence type="ECO:0000313" key="1">
    <source>
        <dbReference type="EMBL" id="SEH46982.1"/>
    </source>
</evidence>
<gene>
    <name evidence="2" type="ORF">SAMN05216446_1152</name>
    <name evidence="1" type="ORF">SAMN05216447_10329</name>
</gene>
<dbReference type="RefSeq" id="WP_159443995.1">
    <property type="nucleotide sequence ID" value="NZ_FNWT01000003.1"/>
</dbReference>
<dbReference type="NCBIfam" id="TIGR00099">
    <property type="entry name" value="Cof-subfamily"/>
    <property type="match status" value="1"/>
</dbReference>
<organism evidence="2 3">
    <name type="scientific">Parafannyhessea umbonata</name>
    <dbReference type="NCBI Taxonomy" id="604330"/>
    <lineage>
        <taxon>Bacteria</taxon>
        <taxon>Bacillati</taxon>
        <taxon>Actinomycetota</taxon>
        <taxon>Coriobacteriia</taxon>
        <taxon>Coriobacteriales</taxon>
        <taxon>Atopobiaceae</taxon>
        <taxon>Parafannyhessea</taxon>
    </lineage>
</organism>
<proteinExistence type="predicted"/>
<dbReference type="InterPro" id="IPR023214">
    <property type="entry name" value="HAD_sf"/>
</dbReference>
<dbReference type="GO" id="GO:0005829">
    <property type="term" value="C:cytosol"/>
    <property type="evidence" value="ECO:0007669"/>
    <property type="project" value="TreeGrafter"/>
</dbReference>
<dbReference type="Gene3D" id="3.40.50.1000">
    <property type="entry name" value="HAD superfamily/HAD-like"/>
    <property type="match status" value="1"/>
</dbReference>
<dbReference type="SFLD" id="SFLDG01140">
    <property type="entry name" value="C2.B:_Phosphomannomutase_and_P"/>
    <property type="match status" value="1"/>
</dbReference>
<dbReference type="SUPFAM" id="SSF56784">
    <property type="entry name" value="HAD-like"/>
    <property type="match status" value="1"/>
</dbReference>
<dbReference type="AlphaFoldDB" id="A0A1H9PWY5"/>
<dbReference type="NCBIfam" id="TIGR01484">
    <property type="entry name" value="HAD-SF-IIB"/>
    <property type="match status" value="1"/>
</dbReference>
<dbReference type="Proteomes" id="UP000199128">
    <property type="component" value="Unassembled WGS sequence"/>
</dbReference>
<dbReference type="Proteomes" id="UP000199135">
    <property type="component" value="Unassembled WGS sequence"/>
</dbReference>
<dbReference type="Gene3D" id="3.30.1240.10">
    <property type="match status" value="1"/>
</dbReference>
<dbReference type="EMBL" id="FOGP01000004">
    <property type="protein sequence ID" value="SER52692.1"/>
    <property type="molecule type" value="Genomic_DNA"/>
</dbReference>
<dbReference type="PANTHER" id="PTHR10000">
    <property type="entry name" value="PHOSPHOSERINE PHOSPHATASE"/>
    <property type="match status" value="1"/>
</dbReference>
<evidence type="ECO:0000313" key="2">
    <source>
        <dbReference type="EMBL" id="SER52692.1"/>
    </source>
</evidence>
<keyword evidence="4" id="KW-1185">Reference proteome</keyword>
<dbReference type="Pfam" id="PF08282">
    <property type="entry name" value="Hydrolase_3"/>
    <property type="match status" value="1"/>
</dbReference>
<name>A0A1H9PWY5_9ACTN</name>
<evidence type="ECO:0008006" key="5">
    <source>
        <dbReference type="Google" id="ProtNLM"/>
    </source>
</evidence>
<dbReference type="PANTHER" id="PTHR10000:SF8">
    <property type="entry name" value="HAD SUPERFAMILY HYDROLASE-LIKE, TYPE 3"/>
    <property type="match status" value="1"/>
</dbReference>